<proteinExistence type="predicted"/>
<evidence type="ECO:0000313" key="4">
    <source>
        <dbReference type="EMBL" id="PSN67354.1"/>
    </source>
</evidence>
<feature type="compositionally biased region" description="Low complexity" evidence="1">
    <location>
        <begin position="100"/>
        <end position="125"/>
    </location>
</feature>
<gene>
    <name evidence="4" type="ORF">BS50DRAFT_390051</name>
</gene>
<feature type="signal peptide" evidence="3">
    <location>
        <begin position="1"/>
        <end position="20"/>
    </location>
</feature>
<keyword evidence="5" id="KW-1185">Reference proteome</keyword>
<protein>
    <submittedName>
        <fullName evidence="4">Uncharacterized protein</fullName>
    </submittedName>
</protein>
<feature type="transmembrane region" description="Helical" evidence="2">
    <location>
        <begin position="148"/>
        <end position="170"/>
    </location>
</feature>
<evidence type="ECO:0000313" key="5">
    <source>
        <dbReference type="Proteomes" id="UP000240883"/>
    </source>
</evidence>
<reference evidence="4 5" key="1">
    <citation type="journal article" date="2018" name="Front. Microbiol.">
        <title>Genome-Wide Analysis of Corynespora cassiicola Leaf Fall Disease Putative Effectors.</title>
        <authorList>
            <person name="Lopez D."/>
            <person name="Ribeiro S."/>
            <person name="Label P."/>
            <person name="Fumanal B."/>
            <person name="Venisse J.S."/>
            <person name="Kohler A."/>
            <person name="de Oliveira R.R."/>
            <person name="Labutti K."/>
            <person name="Lipzen A."/>
            <person name="Lail K."/>
            <person name="Bauer D."/>
            <person name="Ohm R.A."/>
            <person name="Barry K.W."/>
            <person name="Spatafora J."/>
            <person name="Grigoriev I.V."/>
            <person name="Martin F.M."/>
            <person name="Pujade-Renaud V."/>
        </authorList>
    </citation>
    <scope>NUCLEOTIDE SEQUENCE [LARGE SCALE GENOMIC DNA]</scope>
    <source>
        <strain evidence="4 5">Philippines</strain>
    </source>
</reference>
<evidence type="ECO:0000256" key="2">
    <source>
        <dbReference type="SAM" id="Phobius"/>
    </source>
</evidence>
<dbReference type="Proteomes" id="UP000240883">
    <property type="component" value="Unassembled WGS sequence"/>
</dbReference>
<accession>A0A2T2NPL4</accession>
<dbReference type="OrthoDB" id="3778167at2759"/>
<feature type="compositionally biased region" description="Polar residues" evidence="1">
    <location>
        <begin position="126"/>
        <end position="139"/>
    </location>
</feature>
<keyword evidence="2" id="KW-0812">Transmembrane</keyword>
<evidence type="ECO:0000256" key="1">
    <source>
        <dbReference type="SAM" id="MobiDB-lite"/>
    </source>
</evidence>
<organism evidence="4 5">
    <name type="scientific">Corynespora cassiicola Philippines</name>
    <dbReference type="NCBI Taxonomy" id="1448308"/>
    <lineage>
        <taxon>Eukaryota</taxon>
        <taxon>Fungi</taxon>
        <taxon>Dikarya</taxon>
        <taxon>Ascomycota</taxon>
        <taxon>Pezizomycotina</taxon>
        <taxon>Dothideomycetes</taxon>
        <taxon>Pleosporomycetidae</taxon>
        <taxon>Pleosporales</taxon>
        <taxon>Corynesporascaceae</taxon>
        <taxon>Corynespora</taxon>
    </lineage>
</organism>
<sequence>MIKSLIFSATIAIFAGVTESTNCQPGLDYCGYNLLVRAPKNYYPYITASLRESSQPLDDTHIRFTLFRCIGTPDGDIEILNFCGEDSCVDGGTNRSDYCATAPSSSSSSSSSSLSSTPSALSSPLQTGSSVAEPTDSSGNNQDYIDKAIGISVGVSVFIAALVAAGIVFARRRQARKVIEMSELNQSGSISGIATPEISIEGAVTEMSAEGARAEMIGTGPAQGRPDWSASISELDPASQMCAELR</sequence>
<feature type="region of interest" description="Disordered" evidence="1">
    <location>
        <begin position="100"/>
        <end position="139"/>
    </location>
</feature>
<keyword evidence="2" id="KW-0472">Membrane</keyword>
<dbReference type="AlphaFoldDB" id="A0A2T2NPL4"/>
<dbReference type="STRING" id="1448308.A0A2T2NPL4"/>
<keyword evidence="3" id="KW-0732">Signal</keyword>
<feature type="chain" id="PRO_5015690840" evidence="3">
    <location>
        <begin position="21"/>
        <end position="246"/>
    </location>
</feature>
<dbReference type="EMBL" id="KZ678135">
    <property type="protein sequence ID" value="PSN67354.1"/>
    <property type="molecule type" value="Genomic_DNA"/>
</dbReference>
<evidence type="ECO:0000256" key="3">
    <source>
        <dbReference type="SAM" id="SignalP"/>
    </source>
</evidence>
<name>A0A2T2NPL4_CORCC</name>
<keyword evidence="2" id="KW-1133">Transmembrane helix</keyword>